<sequence>MADAAMAAPQKVPLPTGGKTLLHFGPWLPPRHRLQLPSQPLVSRHLKIFLFRDKYYLLTCSLCLERRFSSLQGLYVHVNQSDPNHSSLIASDHSWAGALRAVATHVVDANAQNVELHNQVGLDPQRH</sequence>
<name>A0A8T9BK43_9HELO</name>
<dbReference type="Proteomes" id="UP000469559">
    <property type="component" value="Unassembled WGS sequence"/>
</dbReference>
<evidence type="ECO:0000313" key="2">
    <source>
        <dbReference type="Proteomes" id="UP000469559"/>
    </source>
</evidence>
<dbReference type="EMBL" id="QGMF01000069">
    <property type="protein sequence ID" value="TVY20135.1"/>
    <property type="molecule type" value="Genomic_DNA"/>
</dbReference>
<proteinExistence type="predicted"/>
<organism evidence="1 2">
    <name type="scientific">Lachnellula arida</name>
    <dbReference type="NCBI Taxonomy" id="1316785"/>
    <lineage>
        <taxon>Eukaryota</taxon>
        <taxon>Fungi</taxon>
        <taxon>Dikarya</taxon>
        <taxon>Ascomycota</taxon>
        <taxon>Pezizomycotina</taxon>
        <taxon>Leotiomycetes</taxon>
        <taxon>Helotiales</taxon>
        <taxon>Lachnaceae</taxon>
        <taxon>Lachnellula</taxon>
    </lineage>
</organism>
<protein>
    <submittedName>
        <fullName evidence="1">Uncharacterized protein</fullName>
    </submittedName>
</protein>
<keyword evidence="2" id="KW-1185">Reference proteome</keyword>
<comment type="caution">
    <text evidence="1">The sequence shown here is derived from an EMBL/GenBank/DDBJ whole genome shotgun (WGS) entry which is preliminary data.</text>
</comment>
<accession>A0A8T9BK43</accession>
<reference evidence="1 2" key="1">
    <citation type="submission" date="2018-05" db="EMBL/GenBank/DDBJ databases">
        <title>Whole genome sequencing for identification of molecular markers to develop diagnostic detection tools for the regulated plant pathogen Lachnellula willkommii.</title>
        <authorList>
            <person name="Giroux E."/>
            <person name="Bilodeau G."/>
        </authorList>
    </citation>
    <scope>NUCLEOTIDE SEQUENCE [LARGE SCALE GENOMIC DNA]</scope>
    <source>
        <strain evidence="1 2">CBS 203.66</strain>
    </source>
</reference>
<evidence type="ECO:0000313" key="1">
    <source>
        <dbReference type="EMBL" id="TVY20135.1"/>
    </source>
</evidence>
<gene>
    <name evidence="1" type="ORF">LARI1_G001869</name>
</gene>
<dbReference type="AlphaFoldDB" id="A0A8T9BK43"/>